<name>A0A816L9I9_9BILA</name>
<evidence type="ECO:0000313" key="2">
    <source>
        <dbReference type="Proteomes" id="UP000663856"/>
    </source>
</evidence>
<evidence type="ECO:0000313" key="1">
    <source>
        <dbReference type="EMBL" id="CAF1932831.1"/>
    </source>
</evidence>
<proteinExistence type="predicted"/>
<dbReference type="Proteomes" id="UP000663856">
    <property type="component" value="Unassembled WGS sequence"/>
</dbReference>
<reference evidence="1" key="1">
    <citation type="submission" date="2021-02" db="EMBL/GenBank/DDBJ databases">
        <authorList>
            <person name="Nowell W R."/>
        </authorList>
    </citation>
    <scope>NUCLEOTIDE SEQUENCE</scope>
</reference>
<comment type="caution">
    <text evidence="1">The sequence shown here is derived from an EMBL/GenBank/DDBJ whole genome shotgun (WGS) entry which is preliminary data.</text>
</comment>
<organism evidence="1 2">
    <name type="scientific">Rotaria magnacalcarata</name>
    <dbReference type="NCBI Taxonomy" id="392030"/>
    <lineage>
        <taxon>Eukaryota</taxon>
        <taxon>Metazoa</taxon>
        <taxon>Spiralia</taxon>
        <taxon>Gnathifera</taxon>
        <taxon>Rotifera</taxon>
        <taxon>Eurotatoria</taxon>
        <taxon>Bdelloidea</taxon>
        <taxon>Philodinida</taxon>
        <taxon>Philodinidae</taxon>
        <taxon>Rotaria</taxon>
    </lineage>
</organism>
<accession>A0A816L9I9</accession>
<dbReference type="AlphaFoldDB" id="A0A816L9I9"/>
<gene>
    <name evidence="1" type="ORF">WKI299_LOCUS851</name>
</gene>
<sequence length="309" mass="35198">MYNKMNKVSLTFGVTDLLEVLDPDDDIDDEDDSIACKQNIVSSPPHCHITLKISVNNALRGHVLHDVNTGSSSTTNTYPIKHYYKKAREFLASWFQDSTTNTMSDRTISHHHHHHHHQKSFPTIIDDQHQHQQSISSPTQKLCQDEDSCPVPYSSYCSPPFSDGEILDNELYAVGSTVTTTTITGQFLWIDYHHPRRRHSFVNELIDGNYFHYHPSSPFVDHPPSIEDLRKRLASAYILTAGPSVTNELSLQHATSINECSIHLIEDVSSTASRAMFCENLLNDEIGLHYMYSRSFKKEFSQENIPILD</sequence>
<dbReference type="EMBL" id="CAJNRF010000049">
    <property type="protein sequence ID" value="CAF1932831.1"/>
    <property type="molecule type" value="Genomic_DNA"/>
</dbReference>
<protein>
    <submittedName>
        <fullName evidence="1">Uncharacterized protein</fullName>
    </submittedName>
</protein>